<dbReference type="InterPro" id="IPR003594">
    <property type="entry name" value="HATPase_dom"/>
</dbReference>
<evidence type="ECO:0000259" key="8">
    <source>
        <dbReference type="PROSITE" id="PS50109"/>
    </source>
</evidence>
<dbReference type="InterPro" id="IPR029016">
    <property type="entry name" value="GAF-like_dom_sf"/>
</dbReference>
<dbReference type="InterPro" id="IPR004358">
    <property type="entry name" value="Sig_transdc_His_kin-like_C"/>
</dbReference>
<dbReference type="EC" id="2.7.13.3" evidence="2"/>
<dbReference type="InterPro" id="IPR036890">
    <property type="entry name" value="HATPase_C_sf"/>
</dbReference>
<comment type="catalytic activity">
    <reaction evidence="1">
        <text>ATP + protein L-histidine = ADP + protein N-phospho-L-histidine.</text>
        <dbReference type="EC" id="2.7.13.3"/>
    </reaction>
</comment>
<dbReference type="SMART" id="SM00065">
    <property type="entry name" value="GAF"/>
    <property type="match status" value="1"/>
</dbReference>
<evidence type="ECO:0000256" key="1">
    <source>
        <dbReference type="ARBA" id="ARBA00000085"/>
    </source>
</evidence>
<keyword evidence="5 9" id="KW-0418">Kinase</keyword>
<evidence type="ECO:0000256" key="5">
    <source>
        <dbReference type="ARBA" id="ARBA00022777"/>
    </source>
</evidence>
<dbReference type="KEGG" id="xcb:XC_2153"/>
<feature type="domain" description="Histidine kinase" evidence="8">
    <location>
        <begin position="184"/>
        <end position="396"/>
    </location>
</feature>
<dbReference type="GO" id="GO:0000155">
    <property type="term" value="F:phosphorelay sensor kinase activity"/>
    <property type="evidence" value="ECO:0007669"/>
    <property type="project" value="InterPro"/>
</dbReference>
<feature type="compositionally biased region" description="Basic and acidic residues" evidence="7">
    <location>
        <begin position="404"/>
        <end position="417"/>
    </location>
</feature>
<dbReference type="InterPro" id="IPR003661">
    <property type="entry name" value="HisK_dim/P_dom"/>
</dbReference>
<dbReference type="Pfam" id="PF00512">
    <property type="entry name" value="HisKA"/>
    <property type="match status" value="1"/>
</dbReference>
<keyword evidence="6" id="KW-0902">Two-component regulatory system</keyword>
<protein>
    <recommendedName>
        <fullName evidence="2">histidine kinase</fullName>
        <ecNumber evidence="2">2.7.13.3</ecNumber>
    </recommendedName>
</protein>
<keyword evidence="4" id="KW-0808">Transferase</keyword>
<dbReference type="Gene3D" id="3.30.565.10">
    <property type="entry name" value="Histidine kinase-like ATPase, C-terminal domain"/>
    <property type="match status" value="1"/>
</dbReference>
<dbReference type="PROSITE" id="PS50109">
    <property type="entry name" value="HIS_KIN"/>
    <property type="match status" value="1"/>
</dbReference>
<dbReference type="InterPro" id="IPR005467">
    <property type="entry name" value="His_kinase_dom"/>
</dbReference>
<dbReference type="InterPro" id="IPR036097">
    <property type="entry name" value="HisK_dim/P_sf"/>
</dbReference>
<dbReference type="Pfam" id="PF01590">
    <property type="entry name" value="GAF"/>
    <property type="match status" value="1"/>
</dbReference>
<dbReference type="PANTHER" id="PTHR43711:SF1">
    <property type="entry name" value="HISTIDINE KINASE 1"/>
    <property type="match status" value="1"/>
</dbReference>
<keyword evidence="3" id="KW-0597">Phosphoprotein</keyword>
<evidence type="ECO:0000256" key="7">
    <source>
        <dbReference type="SAM" id="MobiDB-lite"/>
    </source>
</evidence>
<reference evidence="9 10" key="1">
    <citation type="journal article" date="2005" name="Genome Res.">
        <title>Comparative and functional genomic analyses of the pathogenicity of phytopathogen Xanthomonas campestris pv. campestris.</title>
        <authorList>
            <person name="Qian W."/>
            <person name="Jia Y."/>
            <person name="Ren S.X."/>
            <person name="He Y.Q."/>
            <person name="Feng J.X."/>
            <person name="Lu L.F."/>
            <person name="Sun Q."/>
            <person name="Ying G."/>
            <person name="Tang D.J."/>
            <person name="Tang H."/>
            <person name="Wu W."/>
            <person name="Hao P."/>
            <person name="Wang L."/>
            <person name="Jiang B.L."/>
            <person name="Zeng S."/>
            <person name="Gu W.Y."/>
            <person name="Lu G."/>
            <person name="Rong L."/>
            <person name="Tian Y."/>
            <person name="Yao Z."/>
            <person name="Fu G."/>
            <person name="Chen B."/>
            <person name="Fang R."/>
            <person name="Qiang B."/>
            <person name="Chen Z."/>
            <person name="Zhao G.P."/>
            <person name="Tang J.L."/>
            <person name="He C."/>
        </authorList>
    </citation>
    <scope>NUCLEOTIDE SEQUENCE [LARGE SCALE GENOMIC DNA]</scope>
    <source>
        <strain evidence="9 10">8004</strain>
    </source>
</reference>
<dbReference type="AlphaFoldDB" id="A0A0H2X7J3"/>
<dbReference type="EMBL" id="CP000050">
    <property type="protein sequence ID" value="AAY49209.1"/>
    <property type="molecule type" value="Genomic_DNA"/>
</dbReference>
<dbReference type="InterPro" id="IPR050736">
    <property type="entry name" value="Sensor_HK_Regulatory"/>
</dbReference>
<dbReference type="Pfam" id="PF02518">
    <property type="entry name" value="HATPase_c"/>
    <property type="match status" value="1"/>
</dbReference>
<dbReference type="Proteomes" id="UP000000420">
    <property type="component" value="Chromosome"/>
</dbReference>
<evidence type="ECO:0000256" key="2">
    <source>
        <dbReference type="ARBA" id="ARBA00012438"/>
    </source>
</evidence>
<dbReference type="RefSeq" id="WP_011269767.1">
    <property type="nucleotide sequence ID" value="NC_007086.1"/>
</dbReference>
<dbReference type="Gene3D" id="3.30.450.40">
    <property type="match status" value="1"/>
</dbReference>
<dbReference type="PANTHER" id="PTHR43711">
    <property type="entry name" value="TWO-COMPONENT HISTIDINE KINASE"/>
    <property type="match status" value="1"/>
</dbReference>
<dbReference type="InterPro" id="IPR003018">
    <property type="entry name" value="GAF"/>
</dbReference>
<gene>
    <name evidence="9" type="ordered locus">XC_2153</name>
</gene>
<evidence type="ECO:0000256" key="6">
    <source>
        <dbReference type="ARBA" id="ARBA00023012"/>
    </source>
</evidence>
<proteinExistence type="predicted"/>
<dbReference type="CDD" id="cd00082">
    <property type="entry name" value="HisKA"/>
    <property type="match status" value="1"/>
</dbReference>
<evidence type="ECO:0000313" key="10">
    <source>
        <dbReference type="Proteomes" id="UP000000420"/>
    </source>
</evidence>
<dbReference type="PRINTS" id="PR00344">
    <property type="entry name" value="BCTRLSENSOR"/>
</dbReference>
<feature type="region of interest" description="Disordered" evidence="7">
    <location>
        <begin position="398"/>
        <end position="423"/>
    </location>
</feature>
<dbReference type="SUPFAM" id="SSF55874">
    <property type="entry name" value="ATPase domain of HSP90 chaperone/DNA topoisomerase II/histidine kinase"/>
    <property type="match status" value="1"/>
</dbReference>
<accession>A0A0H2X7J3</accession>
<dbReference type="SUPFAM" id="SSF47384">
    <property type="entry name" value="Homodimeric domain of signal transducing histidine kinase"/>
    <property type="match status" value="1"/>
</dbReference>
<sequence>MRPSSAPSALNAIAEIERISAVPQILETVAHITGSRFTAVARVTDTGWVACATYDTLGFGLKPGGQLELESTICHEIRLSPKPVIFSHASQHPVYAHHHTPKLYGLESYVSVPIFRRGGGFFGTLCAIDSAPANFDEAHILKSLELFALLIGNSLETEEKLQQAATELSAANDAGELRDQFIAVLGHDLRSPLQSISMATEMLQLEPQSPRGASLLGHIRTSLTRIGGLVDDVLDFARGRLGGGIPVTLRVEDALERRLLEVVQEVRSATGRTDLHADIHIGGEIVCDAPRLSQLFANLLSNAAVHGTPDIPVTLRAWQAAGMLHLSVHNGGVIAPEKRARLFSPFSRDDDDAPQPGLGLGLYIAAEIAKAHAGRLSVSSDLFAGTTFTFEMPVAPAQPQHSVHAGDEDALARDGARPRAMQG</sequence>
<dbReference type="Gene3D" id="1.10.287.130">
    <property type="match status" value="1"/>
</dbReference>
<evidence type="ECO:0000256" key="4">
    <source>
        <dbReference type="ARBA" id="ARBA00022679"/>
    </source>
</evidence>
<dbReference type="SMART" id="SM00388">
    <property type="entry name" value="HisKA"/>
    <property type="match status" value="1"/>
</dbReference>
<organism evidence="9 10">
    <name type="scientific">Xanthomonas campestris pv. campestris (strain 8004)</name>
    <dbReference type="NCBI Taxonomy" id="314565"/>
    <lineage>
        <taxon>Bacteria</taxon>
        <taxon>Pseudomonadati</taxon>
        <taxon>Pseudomonadota</taxon>
        <taxon>Gammaproteobacteria</taxon>
        <taxon>Lysobacterales</taxon>
        <taxon>Lysobacteraceae</taxon>
        <taxon>Xanthomonas</taxon>
    </lineage>
</organism>
<dbReference type="SUPFAM" id="SSF55781">
    <property type="entry name" value="GAF domain-like"/>
    <property type="match status" value="1"/>
</dbReference>
<evidence type="ECO:0000256" key="3">
    <source>
        <dbReference type="ARBA" id="ARBA00022553"/>
    </source>
</evidence>
<dbReference type="HOGENOM" id="CLU_000445_114_44_6"/>
<name>A0A0H2X7J3_XANC8</name>
<evidence type="ECO:0000313" key="9">
    <source>
        <dbReference type="EMBL" id="AAY49209.1"/>
    </source>
</evidence>
<dbReference type="SMART" id="SM00387">
    <property type="entry name" value="HATPase_c"/>
    <property type="match status" value="1"/>
</dbReference>